<gene>
    <name evidence="5" type="ORF">RSA13_12355</name>
</gene>
<dbReference type="InterPro" id="IPR036390">
    <property type="entry name" value="WH_DNA-bd_sf"/>
</dbReference>
<keyword evidence="3" id="KW-0804">Transcription</keyword>
<proteinExistence type="predicted"/>
<evidence type="ECO:0000256" key="1">
    <source>
        <dbReference type="ARBA" id="ARBA00023015"/>
    </source>
</evidence>
<dbReference type="SUPFAM" id="SSF100950">
    <property type="entry name" value="NagB/RpiA/CoA transferase-like"/>
    <property type="match status" value="1"/>
</dbReference>
<keyword evidence="1" id="KW-0805">Transcription regulation</keyword>
<dbReference type="GO" id="GO:0003700">
    <property type="term" value="F:DNA-binding transcription factor activity"/>
    <property type="evidence" value="ECO:0007669"/>
    <property type="project" value="InterPro"/>
</dbReference>
<accession>A0AB34VER8</accession>
<sequence length="280" mass="30400">MVKLTAKVVFREQLMILTDVTGNPRHDRLLSLIAERGYMNIDELAVLLDVSTQTVRRDIRKLSEQGLITRHHGGAGRASSVVNTAFEQREVSQTDEKRSIADAIADYIPDGSTVFITIGTTVEHVARALMNHKHLRVITNSLRVAHILYKCPQFEVMVPGGTLRPHNGGIIGPVTTAFVASFRADYLVTSMGAIESDGALLEFDVNEANVAQTMMAHSRHILLAADHTKFQASAAVEMGSVAQATALFTDKLPGTALQNLLKTHQVEVILAKPGGDEGAE</sequence>
<dbReference type="FunFam" id="3.30.750.70:FF:000001">
    <property type="entry name" value="DeoR/GlpR family transcriptional regulator"/>
    <property type="match status" value="1"/>
</dbReference>
<dbReference type="Pfam" id="PF08220">
    <property type="entry name" value="HTH_DeoR"/>
    <property type="match status" value="1"/>
</dbReference>
<evidence type="ECO:0000313" key="6">
    <source>
        <dbReference type="Proteomes" id="UP000072520"/>
    </source>
</evidence>
<dbReference type="InterPro" id="IPR050313">
    <property type="entry name" value="Carb_Metab_HTH_regulators"/>
</dbReference>
<protein>
    <submittedName>
        <fullName evidence="5">DeoR faimly transcriptional regulator</fullName>
    </submittedName>
</protein>
<name>A0AB34VER8_9GAMM</name>
<dbReference type="Proteomes" id="UP000072520">
    <property type="component" value="Unassembled WGS sequence"/>
</dbReference>
<reference evidence="5 6" key="1">
    <citation type="journal article" date="2016" name="Front. Microbiol.">
        <title>Genomic Resource of Rice Seed Associated Bacteria.</title>
        <authorList>
            <person name="Midha S."/>
            <person name="Bansal K."/>
            <person name="Sharma S."/>
            <person name="Kumar N."/>
            <person name="Patil P.P."/>
            <person name="Chaudhry V."/>
            <person name="Patil P.B."/>
        </authorList>
    </citation>
    <scope>NUCLEOTIDE SEQUENCE [LARGE SCALE GENOMIC DNA]</scope>
    <source>
        <strain evidence="5 6">RSA13</strain>
    </source>
</reference>
<dbReference type="PANTHER" id="PTHR30363">
    <property type="entry name" value="HTH-TYPE TRANSCRIPTIONAL REGULATOR SRLR-RELATED"/>
    <property type="match status" value="1"/>
</dbReference>
<dbReference type="PANTHER" id="PTHR30363:SF19">
    <property type="entry name" value="HTH-TYPE TRANSCRIPTIONAL REPRESSOR CSQR"/>
    <property type="match status" value="1"/>
</dbReference>
<comment type="caution">
    <text evidence="5">The sequence shown here is derived from an EMBL/GenBank/DDBJ whole genome shotgun (WGS) entry which is preliminary data.</text>
</comment>
<dbReference type="AlphaFoldDB" id="A0AB34VER8"/>
<dbReference type="CDD" id="cd00090">
    <property type="entry name" value="HTH_ARSR"/>
    <property type="match status" value="1"/>
</dbReference>
<evidence type="ECO:0000256" key="3">
    <source>
        <dbReference type="ARBA" id="ARBA00023163"/>
    </source>
</evidence>
<evidence type="ECO:0000259" key="4">
    <source>
        <dbReference type="PROSITE" id="PS51000"/>
    </source>
</evidence>
<feature type="domain" description="HTH deoR-type" evidence="4">
    <location>
        <begin position="22"/>
        <end position="77"/>
    </location>
</feature>
<dbReference type="InterPro" id="IPR011991">
    <property type="entry name" value="ArsR-like_HTH"/>
</dbReference>
<dbReference type="EMBL" id="LDSI01000017">
    <property type="protein sequence ID" value="KTS96894.1"/>
    <property type="molecule type" value="Genomic_DNA"/>
</dbReference>
<dbReference type="GO" id="GO:0003677">
    <property type="term" value="F:DNA binding"/>
    <property type="evidence" value="ECO:0007669"/>
    <property type="project" value="UniProtKB-KW"/>
</dbReference>
<dbReference type="Gene3D" id="1.10.10.10">
    <property type="entry name" value="Winged helix-like DNA-binding domain superfamily/Winged helix DNA-binding domain"/>
    <property type="match status" value="1"/>
</dbReference>
<dbReference type="InterPro" id="IPR037171">
    <property type="entry name" value="NagB/RpiA_transferase-like"/>
</dbReference>
<dbReference type="PRINTS" id="PR00037">
    <property type="entry name" value="HTHLACR"/>
</dbReference>
<dbReference type="Gene3D" id="3.30.750.70">
    <property type="entry name" value="4-hydroxybutyrate coenzyme like domains"/>
    <property type="match status" value="1"/>
</dbReference>
<dbReference type="InterPro" id="IPR018356">
    <property type="entry name" value="Tscrpt_reg_HTH_DeoR_CS"/>
</dbReference>
<dbReference type="InterPro" id="IPR036388">
    <property type="entry name" value="WH-like_DNA-bd_sf"/>
</dbReference>
<organism evidence="5 6">
    <name type="scientific">Pantoea stewartii</name>
    <dbReference type="NCBI Taxonomy" id="66269"/>
    <lineage>
        <taxon>Bacteria</taxon>
        <taxon>Pseudomonadati</taxon>
        <taxon>Pseudomonadota</taxon>
        <taxon>Gammaproteobacteria</taxon>
        <taxon>Enterobacterales</taxon>
        <taxon>Erwiniaceae</taxon>
        <taxon>Pantoea</taxon>
    </lineage>
</organism>
<keyword evidence="2" id="KW-0238">DNA-binding</keyword>
<dbReference type="PROSITE" id="PS00894">
    <property type="entry name" value="HTH_DEOR_1"/>
    <property type="match status" value="1"/>
</dbReference>
<dbReference type="Pfam" id="PF00455">
    <property type="entry name" value="DeoRC"/>
    <property type="match status" value="1"/>
</dbReference>
<evidence type="ECO:0000313" key="5">
    <source>
        <dbReference type="EMBL" id="KTS96894.1"/>
    </source>
</evidence>
<evidence type="ECO:0000256" key="2">
    <source>
        <dbReference type="ARBA" id="ARBA00023125"/>
    </source>
</evidence>
<dbReference type="SMART" id="SM00420">
    <property type="entry name" value="HTH_DEOR"/>
    <property type="match status" value="1"/>
</dbReference>
<dbReference type="InterPro" id="IPR014036">
    <property type="entry name" value="DeoR-like_C"/>
</dbReference>
<dbReference type="InterPro" id="IPR001034">
    <property type="entry name" value="DeoR_HTH"/>
</dbReference>
<dbReference type="PROSITE" id="PS51000">
    <property type="entry name" value="HTH_DEOR_2"/>
    <property type="match status" value="1"/>
</dbReference>
<dbReference type="SUPFAM" id="SSF46785">
    <property type="entry name" value="Winged helix' DNA-binding domain"/>
    <property type="match status" value="1"/>
</dbReference>
<dbReference type="SMART" id="SM01134">
    <property type="entry name" value="DeoRC"/>
    <property type="match status" value="1"/>
</dbReference>